<dbReference type="Pfam" id="PF24961">
    <property type="entry name" value="NfeD_membrane"/>
    <property type="match status" value="1"/>
</dbReference>
<keyword evidence="2 5" id="KW-0812">Transmembrane</keyword>
<dbReference type="STRING" id="29349.CLOTH_02650"/>
<feature type="transmembrane region" description="Helical" evidence="5">
    <location>
        <begin position="317"/>
        <end position="335"/>
    </location>
</feature>
<feature type="transmembrane region" description="Helical" evidence="5">
    <location>
        <begin position="367"/>
        <end position="386"/>
    </location>
</feature>
<evidence type="ECO:0000256" key="2">
    <source>
        <dbReference type="ARBA" id="ARBA00022692"/>
    </source>
</evidence>
<evidence type="ECO:0000256" key="4">
    <source>
        <dbReference type="ARBA" id="ARBA00023136"/>
    </source>
</evidence>
<evidence type="ECO:0000256" key="5">
    <source>
        <dbReference type="SAM" id="Phobius"/>
    </source>
</evidence>
<feature type="domain" description="NfeD-like C-terminal" evidence="6">
    <location>
        <begin position="418"/>
        <end position="471"/>
    </location>
</feature>
<dbReference type="Pfam" id="PF01957">
    <property type="entry name" value="NfeD"/>
    <property type="match status" value="1"/>
</dbReference>
<evidence type="ECO:0000256" key="1">
    <source>
        <dbReference type="ARBA" id="ARBA00004141"/>
    </source>
</evidence>
<organism evidence="9 10">
    <name type="scientific">Alkalithermobacter paradoxus</name>
    <dbReference type="NCBI Taxonomy" id="29349"/>
    <lineage>
        <taxon>Bacteria</taxon>
        <taxon>Bacillati</taxon>
        <taxon>Bacillota</taxon>
        <taxon>Clostridia</taxon>
        <taxon>Peptostreptococcales</taxon>
        <taxon>Tepidibacteraceae</taxon>
        <taxon>Alkalithermobacter</taxon>
    </lineage>
</organism>
<evidence type="ECO:0000259" key="6">
    <source>
        <dbReference type="Pfam" id="PF01957"/>
    </source>
</evidence>
<feature type="transmembrane region" description="Helical" evidence="5">
    <location>
        <begin position="293"/>
        <end position="311"/>
    </location>
</feature>
<keyword evidence="3 5" id="KW-1133">Transmembrane helix</keyword>
<dbReference type="Pfam" id="PF25145">
    <property type="entry name" value="NfeD1b_N"/>
    <property type="match status" value="1"/>
</dbReference>
<dbReference type="GO" id="GO:0005886">
    <property type="term" value="C:plasma membrane"/>
    <property type="evidence" value="ECO:0007669"/>
    <property type="project" value="TreeGrafter"/>
</dbReference>
<feature type="domain" description="NfeD integral membrane" evidence="7">
    <location>
        <begin position="273"/>
        <end position="387"/>
    </location>
</feature>
<dbReference type="InterPro" id="IPR052165">
    <property type="entry name" value="Membrane_assoc_protease"/>
</dbReference>
<dbReference type="PANTHER" id="PTHR33507:SF3">
    <property type="entry name" value="INNER MEMBRANE PROTEIN YBBJ"/>
    <property type="match status" value="1"/>
</dbReference>
<comment type="caution">
    <text evidence="9">The sequence shown here is derived from an EMBL/GenBank/DDBJ whole genome shotgun (WGS) entry which is preliminary data.</text>
</comment>
<keyword evidence="10" id="KW-1185">Reference proteome</keyword>
<dbReference type="SUPFAM" id="SSF141322">
    <property type="entry name" value="NfeD domain-like"/>
    <property type="match status" value="1"/>
</dbReference>
<reference evidence="9 10" key="1">
    <citation type="submission" date="2017-03" db="EMBL/GenBank/DDBJ databases">
        <title>Genome sequence of Clostridium thermoalcaliphilum DSM 7309.</title>
        <authorList>
            <person name="Poehlein A."/>
            <person name="Daniel R."/>
        </authorList>
    </citation>
    <scope>NUCLEOTIDE SEQUENCE [LARGE SCALE GENOMIC DNA]</scope>
    <source>
        <strain evidence="9 10">DSM 7309</strain>
    </source>
</reference>
<dbReference type="InterPro" id="IPR029045">
    <property type="entry name" value="ClpP/crotonase-like_dom_sf"/>
</dbReference>
<evidence type="ECO:0000313" key="9">
    <source>
        <dbReference type="EMBL" id="OPJ56983.1"/>
    </source>
</evidence>
<dbReference type="Gene3D" id="2.40.50.140">
    <property type="entry name" value="Nucleic acid-binding proteins"/>
    <property type="match status" value="1"/>
</dbReference>
<feature type="transmembrane region" description="Helical" evidence="5">
    <location>
        <begin position="342"/>
        <end position="361"/>
    </location>
</feature>
<dbReference type="InterPro" id="IPR002810">
    <property type="entry name" value="NfeD-like_C"/>
</dbReference>
<feature type="transmembrane region" description="Helical" evidence="5">
    <location>
        <begin position="264"/>
        <end position="286"/>
    </location>
</feature>
<dbReference type="CDD" id="cd07021">
    <property type="entry name" value="Clp_protease_NfeD_like"/>
    <property type="match status" value="1"/>
</dbReference>
<dbReference type="Gene3D" id="3.90.226.10">
    <property type="entry name" value="2-enoyl-CoA Hydratase, Chain A, domain 1"/>
    <property type="match status" value="1"/>
</dbReference>
<name>A0A1V4IAP1_9FIRM</name>
<evidence type="ECO:0000259" key="8">
    <source>
        <dbReference type="Pfam" id="PF25145"/>
    </source>
</evidence>
<protein>
    <submittedName>
        <fullName evidence="9">Uncharacterized protein</fullName>
    </submittedName>
</protein>
<proteinExistence type="predicted"/>
<keyword evidence="4 5" id="KW-0472">Membrane</keyword>
<evidence type="ECO:0000313" key="10">
    <source>
        <dbReference type="Proteomes" id="UP000190140"/>
    </source>
</evidence>
<dbReference type="EMBL" id="MZGW01000001">
    <property type="protein sequence ID" value="OPJ56983.1"/>
    <property type="molecule type" value="Genomic_DNA"/>
</dbReference>
<accession>A0A1V4IAP1</accession>
<dbReference type="Proteomes" id="UP000190140">
    <property type="component" value="Unassembled WGS sequence"/>
</dbReference>
<comment type="subcellular location">
    <subcellularLocation>
        <location evidence="1">Membrane</location>
        <topology evidence="1">Multi-pass membrane protein</topology>
    </subcellularLocation>
</comment>
<evidence type="ECO:0000256" key="3">
    <source>
        <dbReference type="ARBA" id="ARBA00022989"/>
    </source>
</evidence>
<dbReference type="InterPro" id="IPR056739">
    <property type="entry name" value="NfeD_membrane"/>
</dbReference>
<dbReference type="AlphaFoldDB" id="A0A1V4IAP1"/>
<feature type="domain" description="NfeD1b N-terminal" evidence="8">
    <location>
        <begin position="75"/>
        <end position="250"/>
    </location>
</feature>
<dbReference type="InterPro" id="IPR012340">
    <property type="entry name" value="NA-bd_OB-fold"/>
</dbReference>
<dbReference type="InterPro" id="IPR056738">
    <property type="entry name" value="NfeD1b_N"/>
</dbReference>
<dbReference type="PANTHER" id="PTHR33507">
    <property type="entry name" value="INNER MEMBRANE PROTEIN YBBJ"/>
    <property type="match status" value="1"/>
</dbReference>
<gene>
    <name evidence="9" type="ORF">CLOTH_02650</name>
</gene>
<evidence type="ECO:0000259" key="7">
    <source>
        <dbReference type="Pfam" id="PF24961"/>
    </source>
</evidence>
<sequence length="476" mass="52008">MICFCYIFSVKLNIIKMENIISIKYNKYILVKLRTFGGDLLKRVFAFLALLTTVLSILFNPFMGSMVFSQANKSAYVVNIKGEINPGTYYYVRNSIEKAQNEDADLIVFEIDTMGGRVDSAVNISDAIVSAGIPTVAYINKKAESAGVLISISCDKIYMAQGSTIGSAETIPYTEKNISYWTSQLRTVAQQKGRDSDVVAAMADRDIKIEGLVDKGKLLNLTSENAKEIDFIDGIANSRNEVYSDIKMNNVTEIVVEKTLFDEFVNIINLTFIAPVLLSIGFIGLITEIITPGFGIGGIISILGFGLFFGGSVLGGSASTFVLFIFLIGLIFLVLEALAPGFGIFGISGILAVVVSIIMASNSLLQAFAYMFVAFIITIIATVFLIKKLPKRKISKTLLLETKLNKEGGFVPYKENTDYIGKVGNSVSDLRPSGKVQIGNEILDCISETSYIEKNKAVKIIKIDGNKIIVREIKEG</sequence>
<dbReference type="SUPFAM" id="SSF52096">
    <property type="entry name" value="ClpP/crotonase"/>
    <property type="match status" value="1"/>
</dbReference>
<feature type="transmembrane region" description="Helical" evidence="5">
    <location>
        <begin position="44"/>
        <end position="63"/>
    </location>
</feature>